<sequence length="248" mass="27636">MTDDSRDPTKELPVYAKSRGKSLEPVSGPYAVERPNRFGRRVFWTLLVVAALVVGALGINMTGWLPEFRNPFAEQKTDASQPPLLISIKDLSRFTAAEGEFQVVIDLKKDRKYVPDWLVNERTLYVADGKVQAYVDFSNLGESAVKVSPDRKSVEITLPAPQLDDPALNNERSYVFAEERGLINRIGDFFDGDPNRQRETLLTAESKIKEAAANSTLLNTAEENTRKMLIALLHSLGYDAVTVTFSNA</sequence>
<dbReference type="RefSeq" id="WP_312875269.1">
    <property type="nucleotide sequence ID" value="NZ_JACHMN010000002.1"/>
</dbReference>
<evidence type="ECO:0008006" key="4">
    <source>
        <dbReference type="Google" id="ProtNLM"/>
    </source>
</evidence>
<dbReference type="EMBL" id="JACHMN010000002">
    <property type="protein sequence ID" value="MBB5870620.1"/>
    <property type="molecule type" value="Genomic_DNA"/>
</dbReference>
<dbReference type="Proteomes" id="UP000587527">
    <property type="component" value="Unassembled WGS sequence"/>
</dbReference>
<dbReference type="AlphaFoldDB" id="A0A841BV31"/>
<gene>
    <name evidence="2" type="ORF">F4553_003999</name>
</gene>
<protein>
    <recommendedName>
        <fullName evidence="4">DUF4230 domain-containing protein</fullName>
    </recommendedName>
</protein>
<dbReference type="InterPro" id="IPR025324">
    <property type="entry name" value="DUF4230"/>
</dbReference>
<comment type="caution">
    <text evidence="2">The sequence shown here is derived from an EMBL/GenBank/DDBJ whole genome shotgun (WGS) entry which is preliminary data.</text>
</comment>
<evidence type="ECO:0000313" key="3">
    <source>
        <dbReference type="Proteomes" id="UP000587527"/>
    </source>
</evidence>
<evidence type="ECO:0000256" key="1">
    <source>
        <dbReference type="SAM" id="Phobius"/>
    </source>
</evidence>
<proteinExistence type="predicted"/>
<keyword evidence="1" id="KW-0812">Transmembrane</keyword>
<keyword evidence="3" id="KW-1185">Reference proteome</keyword>
<keyword evidence="1" id="KW-0472">Membrane</keyword>
<name>A0A841BV31_9ACTN</name>
<keyword evidence="1" id="KW-1133">Transmembrane helix</keyword>
<organism evidence="2 3">
    <name type="scientific">Allocatelliglobosispora scoriae</name>
    <dbReference type="NCBI Taxonomy" id="643052"/>
    <lineage>
        <taxon>Bacteria</taxon>
        <taxon>Bacillati</taxon>
        <taxon>Actinomycetota</taxon>
        <taxon>Actinomycetes</taxon>
        <taxon>Micromonosporales</taxon>
        <taxon>Micromonosporaceae</taxon>
        <taxon>Allocatelliglobosispora</taxon>
    </lineage>
</organism>
<feature type="transmembrane region" description="Helical" evidence="1">
    <location>
        <begin position="42"/>
        <end position="65"/>
    </location>
</feature>
<evidence type="ECO:0000313" key="2">
    <source>
        <dbReference type="EMBL" id="MBB5870620.1"/>
    </source>
</evidence>
<dbReference type="Pfam" id="PF14014">
    <property type="entry name" value="DUF4230"/>
    <property type="match status" value="1"/>
</dbReference>
<accession>A0A841BV31</accession>
<reference evidence="2 3" key="1">
    <citation type="submission" date="2020-08" db="EMBL/GenBank/DDBJ databases">
        <title>Sequencing the genomes of 1000 actinobacteria strains.</title>
        <authorList>
            <person name="Klenk H.-P."/>
        </authorList>
    </citation>
    <scope>NUCLEOTIDE SEQUENCE [LARGE SCALE GENOMIC DNA]</scope>
    <source>
        <strain evidence="2 3">DSM 45362</strain>
    </source>
</reference>